<evidence type="ECO:0000256" key="8">
    <source>
        <dbReference type="SAM" id="Phobius"/>
    </source>
</evidence>
<feature type="transmembrane region" description="Helical" evidence="8">
    <location>
        <begin position="273"/>
        <end position="290"/>
    </location>
</feature>
<feature type="region of interest" description="Disordered" evidence="7">
    <location>
        <begin position="638"/>
        <end position="678"/>
    </location>
</feature>
<dbReference type="InterPro" id="IPR006153">
    <property type="entry name" value="Cation/H_exchanger_TM"/>
</dbReference>
<comment type="caution">
    <text evidence="10">The sequence shown here is derived from an EMBL/GenBank/DDBJ whole genome shotgun (WGS) entry which is preliminary data.</text>
</comment>
<keyword evidence="3 8" id="KW-0812">Transmembrane</keyword>
<feature type="transmembrane region" description="Helical" evidence="8">
    <location>
        <begin position="326"/>
        <end position="348"/>
    </location>
</feature>
<dbReference type="GO" id="GO:0015297">
    <property type="term" value="F:antiporter activity"/>
    <property type="evidence" value="ECO:0007669"/>
    <property type="project" value="InterPro"/>
</dbReference>
<evidence type="ECO:0000256" key="7">
    <source>
        <dbReference type="SAM" id="MobiDB-lite"/>
    </source>
</evidence>
<dbReference type="PANTHER" id="PTHR32468:SF0">
    <property type="entry name" value="K(+)_H(+) ANTIPORTER 1"/>
    <property type="match status" value="1"/>
</dbReference>
<dbReference type="GO" id="GO:1902600">
    <property type="term" value="P:proton transmembrane transport"/>
    <property type="evidence" value="ECO:0007669"/>
    <property type="project" value="InterPro"/>
</dbReference>
<feature type="transmembrane region" description="Helical" evidence="8">
    <location>
        <begin position="45"/>
        <end position="63"/>
    </location>
</feature>
<dbReference type="Proteomes" id="UP000813824">
    <property type="component" value="Unassembled WGS sequence"/>
</dbReference>
<feature type="transmembrane region" description="Helical" evidence="8">
    <location>
        <begin position="234"/>
        <end position="252"/>
    </location>
</feature>
<feature type="compositionally biased region" description="Polar residues" evidence="7">
    <location>
        <begin position="508"/>
        <end position="540"/>
    </location>
</feature>
<keyword evidence="2" id="KW-0813">Transport</keyword>
<keyword evidence="5" id="KW-0406">Ion transport</keyword>
<dbReference type="InterPro" id="IPR038770">
    <property type="entry name" value="Na+/solute_symporter_sf"/>
</dbReference>
<organism evidence="10 11">
    <name type="scientific">Cristinia sonorae</name>
    <dbReference type="NCBI Taxonomy" id="1940300"/>
    <lineage>
        <taxon>Eukaryota</taxon>
        <taxon>Fungi</taxon>
        <taxon>Dikarya</taxon>
        <taxon>Basidiomycota</taxon>
        <taxon>Agaricomycotina</taxon>
        <taxon>Agaricomycetes</taxon>
        <taxon>Agaricomycetidae</taxon>
        <taxon>Agaricales</taxon>
        <taxon>Pleurotineae</taxon>
        <taxon>Stephanosporaceae</taxon>
        <taxon>Cristinia</taxon>
    </lineage>
</organism>
<evidence type="ECO:0000256" key="3">
    <source>
        <dbReference type="ARBA" id="ARBA00022692"/>
    </source>
</evidence>
<dbReference type="InterPro" id="IPR050794">
    <property type="entry name" value="CPA2_transporter"/>
</dbReference>
<evidence type="ECO:0000259" key="9">
    <source>
        <dbReference type="Pfam" id="PF00999"/>
    </source>
</evidence>
<dbReference type="PANTHER" id="PTHR32468">
    <property type="entry name" value="CATION/H + ANTIPORTER"/>
    <property type="match status" value="1"/>
</dbReference>
<evidence type="ECO:0000256" key="4">
    <source>
        <dbReference type="ARBA" id="ARBA00022989"/>
    </source>
</evidence>
<dbReference type="AlphaFoldDB" id="A0A8K0XLJ7"/>
<comment type="subcellular location">
    <subcellularLocation>
        <location evidence="1">Membrane</location>
        <topology evidence="1">Multi-pass membrane protein</topology>
    </subcellularLocation>
</comment>
<reference evidence="10" key="1">
    <citation type="journal article" date="2021" name="New Phytol.">
        <title>Evolutionary innovations through gain and loss of genes in the ectomycorrhizal Boletales.</title>
        <authorList>
            <person name="Wu G."/>
            <person name="Miyauchi S."/>
            <person name="Morin E."/>
            <person name="Kuo A."/>
            <person name="Drula E."/>
            <person name="Varga T."/>
            <person name="Kohler A."/>
            <person name="Feng B."/>
            <person name="Cao Y."/>
            <person name="Lipzen A."/>
            <person name="Daum C."/>
            <person name="Hundley H."/>
            <person name="Pangilinan J."/>
            <person name="Johnson J."/>
            <person name="Barry K."/>
            <person name="LaButti K."/>
            <person name="Ng V."/>
            <person name="Ahrendt S."/>
            <person name="Min B."/>
            <person name="Choi I.G."/>
            <person name="Park H."/>
            <person name="Plett J.M."/>
            <person name="Magnuson J."/>
            <person name="Spatafora J.W."/>
            <person name="Nagy L.G."/>
            <person name="Henrissat B."/>
            <person name="Grigoriev I.V."/>
            <person name="Yang Z.L."/>
            <person name="Xu J."/>
            <person name="Martin F.M."/>
        </authorList>
    </citation>
    <scope>NUCLEOTIDE SEQUENCE</scope>
    <source>
        <strain evidence="10">KKN 215</strain>
    </source>
</reference>
<evidence type="ECO:0000313" key="10">
    <source>
        <dbReference type="EMBL" id="KAH8091021.1"/>
    </source>
</evidence>
<gene>
    <name evidence="10" type="ORF">BXZ70DRAFT_490257</name>
</gene>
<feature type="transmembrane region" description="Helical" evidence="8">
    <location>
        <begin position="420"/>
        <end position="440"/>
    </location>
</feature>
<feature type="transmembrane region" description="Helical" evidence="8">
    <location>
        <begin position="103"/>
        <end position="122"/>
    </location>
</feature>
<accession>A0A8K0XLJ7</accession>
<feature type="transmembrane region" description="Helical" evidence="8">
    <location>
        <begin position="354"/>
        <end position="376"/>
    </location>
</feature>
<sequence>MREFSDAVISLASSSLWSREADEQGGLLSGQDPSVFSVKDPLRLWIIQLGVIILTTQLLALGLRRIRQPKVIAEVIGGIILGPTAFGRIPGFTQHIFPDESHSYLSLTANIGLCLFLFLVGLEIDSGVIKRNARLSITVALAGMTIPFGLGAALSVPLYNKFIEKTVQFTHFMLFTGVAYSITAFPVLCRILTELKLLDTTVGIVVLSAGVGNDIVGWTLLALSVALVNAGSGLMALWILLTCVGWTLFLLFPVKLALHWLARRTGSIENGPTMFFMTVTMLILFASAFMTDIIGVHAIFGAFVAGLIVPRGGGLAIALTEKLEDIVGIVFLPLYFTLSGLSTDLGLLDDGITWGFTVAICALAYFGKFGGCTLAARFAGFNWRESSTIGTLMSCKGLVELIVLNVGLTAHILSPRVFAMFVLEALLLTFMTTPVVVVLYPPEMRKRVTTTGPSFGHVDDGELGPNRLKSSRSHHDDDLDKKDRFLVVLDRVEHLPGIMSLTQLIQPQPANAEDQSQPNGTSARRVSGSQRPSTPGSQAPTREPDMTLDALRLIEITDRTSAVMKYSSFSTDVLLQTDPLLAIFRTFAELGGSSGGLSSEVKMVPYEDLANCVKEQAEEKDSQMVLIPWIPPSYNQSHVHGEDGVDVEPPTPRHTSTNPFESLFRSGIGGQSSGRNQSSTLHSQFIRNVFAQCPADVMLYIDQDQSSSGASVTKGFTAGKHHIFLPFFGGPDDRLALEFVVQLCMANSRVSGTVVRLVKREAESNLAGDVRRDEKGEQLAENERANTLTVASTIHPTFPDTVYGNVSTQTRLQSDTADNVLWGRYATPPVPHPALARITFDTVHTPLPIHTLIEHIVAASATFRPERRRHNATKARFLVMCGRSRRLAVENHHAEVKAVMEEHGNTDVGGEVRKTVGDVAAAIVLSQCTVNVAVVQASHATSD</sequence>
<feature type="transmembrane region" description="Helical" evidence="8">
    <location>
        <begin position="296"/>
        <end position="319"/>
    </location>
</feature>
<feature type="region of interest" description="Disordered" evidence="7">
    <location>
        <begin position="508"/>
        <end position="545"/>
    </location>
</feature>
<keyword evidence="4 8" id="KW-1133">Transmembrane helix</keyword>
<feature type="transmembrane region" description="Helical" evidence="8">
    <location>
        <begin position="204"/>
        <end position="228"/>
    </location>
</feature>
<feature type="transmembrane region" description="Helical" evidence="8">
    <location>
        <begin position="171"/>
        <end position="192"/>
    </location>
</feature>
<feature type="transmembrane region" description="Helical" evidence="8">
    <location>
        <begin position="75"/>
        <end position="97"/>
    </location>
</feature>
<evidence type="ECO:0000256" key="1">
    <source>
        <dbReference type="ARBA" id="ARBA00004141"/>
    </source>
</evidence>
<feature type="transmembrane region" description="Helical" evidence="8">
    <location>
        <begin position="134"/>
        <end position="159"/>
    </location>
</feature>
<dbReference type="OrthoDB" id="2687058at2759"/>
<name>A0A8K0XLJ7_9AGAR</name>
<proteinExistence type="predicted"/>
<evidence type="ECO:0000256" key="5">
    <source>
        <dbReference type="ARBA" id="ARBA00023065"/>
    </source>
</evidence>
<feature type="region of interest" description="Disordered" evidence="7">
    <location>
        <begin position="450"/>
        <end position="477"/>
    </location>
</feature>
<evidence type="ECO:0000256" key="2">
    <source>
        <dbReference type="ARBA" id="ARBA00022448"/>
    </source>
</evidence>
<feature type="domain" description="Cation/H+ exchanger transmembrane" evidence="9">
    <location>
        <begin position="54"/>
        <end position="436"/>
    </location>
</feature>
<dbReference type="EMBL" id="JAEVFJ010000037">
    <property type="protein sequence ID" value="KAH8091021.1"/>
    <property type="molecule type" value="Genomic_DNA"/>
</dbReference>
<dbReference type="GO" id="GO:0016020">
    <property type="term" value="C:membrane"/>
    <property type="evidence" value="ECO:0007669"/>
    <property type="project" value="UniProtKB-SubCell"/>
</dbReference>
<evidence type="ECO:0000256" key="6">
    <source>
        <dbReference type="ARBA" id="ARBA00023136"/>
    </source>
</evidence>
<protein>
    <submittedName>
        <fullName evidence="10">Sodium/hydrogen exchanger family-domain-containing protein</fullName>
    </submittedName>
</protein>
<dbReference type="Pfam" id="PF00999">
    <property type="entry name" value="Na_H_Exchanger"/>
    <property type="match status" value="1"/>
</dbReference>
<keyword evidence="11" id="KW-1185">Reference proteome</keyword>
<dbReference type="Gene3D" id="1.20.1530.20">
    <property type="match status" value="1"/>
</dbReference>
<keyword evidence="6 8" id="KW-0472">Membrane</keyword>
<evidence type="ECO:0000313" key="11">
    <source>
        <dbReference type="Proteomes" id="UP000813824"/>
    </source>
</evidence>